<organism evidence="2 3">
    <name type="scientific">Staphylococcus pseudintermedius</name>
    <dbReference type="NCBI Taxonomy" id="283734"/>
    <lineage>
        <taxon>Bacteria</taxon>
        <taxon>Bacillati</taxon>
        <taxon>Bacillota</taxon>
        <taxon>Bacilli</taxon>
        <taxon>Bacillales</taxon>
        <taxon>Staphylococcaceae</taxon>
        <taxon>Staphylococcus</taxon>
        <taxon>Staphylococcus intermedius group</taxon>
    </lineage>
</organism>
<dbReference type="AlphaFoldDB" id="A0A317ZBJ4"/>
<name>A0A317ZBJ4_STAPS</name>
<feature type="non-terminal residue" evidence="2">
    <location>
        <position position="1"/>
    </location>
</feature>
<evidence type="ECO:0000259" key="1">
    <source>
        <dbReference type="Pfam" id="PF18674"/>
    </source>
</evidence>
<feature type="domain" description="TarS C-terminal" evidence="1">
    <location>
        <begin position="3"/>
        <end position="68"/>
    </location>
</feature>
<accession>A0A317ZBJ4</accession>
<dbReference type="Proteomes" id="UP000246351">
    <property type="component" value="Unassembled WGS sequence"/>
</dbReference>
<feature type="non-terminal residue" evidence="2">
    <location>
        <position position="91"/>
    </location>
</feature>
<dbReference type="Pfam" id="PF18674">
    <property type="entry name" value="TarS_C1"/>
    <property type="match status" value="1"/>
</dbReference>
<dbReference type="InterPro" id="IPR041038">
    <property type="entry name" value="TarS_C1"/>
</dbReference>
<dbReference type="EMBL" id="QEIV01000434">
    <property type="protein sequence ID" value="PWZ98949.1"/>
    <property type="molecule type" value="Genomic_DNA"/>
</dbReference>
<reference evidence="2 3" key="1">
    <citation type="journal article" date="2018" name="Vet. Microbiol.">
        <title>Clonal diversity and geographic distribution of methicillin-resistant Staphylococcus pseudintermedius from Australian animals: Discovery of novel sequence types.</title>
        <authorList>
            <person name="Worthing K.A."/>
            <person name="Abraham S."/>
            <person name="Coombs G.W."/>
            <person name="Pang S."/>
            <person name="Saputra S."/>
            <person name="Jordan D."/>
            <person name="Trott D.J."/>
            <person name="Norris J.M."/>
        </authorList>
    </citation>
    <scope>NUCLEOTIDE SEQUENCE [LARGE SCALE GENOMIC DNA]</scope>
    <source>
        <strain evidence="2 3">ST71 3</strain>
    </source>
</reference>
<sequence length="91" mass="10762">PFDLEDIIDIYIDIHIQELKESIKVKLGNPRIMVERFLKGEIISHFENEIISATPYFTMKGRNLSFRVNRYSIESYLSYLKSIKSFKSKSE</sequence>
<evidence type="ECO:0000313" key="2">
    <source>
        <dbReference type="EMBL" id="PWZ98949.1"/>
    </source>
</evidence>
<protein>
    <recommendedName>
        <fullName evidence="1">TarS C-terminal domain-containing protein</fullName>
    </recommendedName>
</protein>
<gene>
    <name evidence="2" type="ORF">DD924_05310</name>
</gene>
<proteinExistence type="predicted"/>
<comment type="caution">
    <text evidence="2">The sequence shown here is derived from an EMBL/GenBank/DDBJ whole genome shotgun (WGS) entry which is preliminary data.</text>
</comment>
<evidence type="ECO:0000313" key="3">
    <source>
        <dbReference type="Proteomes" id="UP000246351"/>
    </source>
</evidence>